<keyword evidence="2" id="KW-1185">Reference proteome</keyword>
<dbReference type="RefSeq" id="WP_345972601.1">
    <property type="nucleotide sequence ID" value="NZ_CP147920.1"/>
</dbReference>
<organism evidence="1 2">
    <name type="scientific">Sulfurimonas diazotrophicus</name>
    <dbReference type="NCBI Taxonomy" id="3131939"/>
    <lineage>
        <taxon>Bacteria</taxon>
        <taxon>Pseudomonadati</taxon>
        <taxon>Campylobacterota</taxon>
        <taxon>Epsilonproteobacteria</taxon>
        <taxon>Campylobacterales</taxon>
        <taxon>Sulfurimonadaceae</taxon>
        <taxon>Sulfurimonas</taxon>
    </lineage>
</organism>
<dbReference type="EMBL" id="CP147920">
    <property type="protein sequence ID" value="XAU14982.1"/>
    <property type="molecule type" value="Genomic_DNA"/>
</dbReference>
<dbReference type="PROSITE" id="PS51257">
    <property type="entry name" value="PROKAR_LIPOPROTEIN"/>
    <property type="match status" value="1"/>
</dbReference>
<protein>
    <recommendedName>
        <fullName evidence="3">Lipoprotein</fullName>
    </recommendedName>
</protein>
<evidence type="ECO:0000313" key="1">
    <source>
        <dbReference type="EMBL" id="XAU14982.1"/>
    </source>
</evidence>
<gene>
    <name evidence="1" type="ORF">WCY31_12170</name>
</gene>
<evidence type="ECO:0000313" key="2">
    <source>
        <dbReference type="Proteomes" id="UP001447842"/>
    </source>
</evidence>
<sequence length="318" mass="34273">MFDTFRKSGLVAVATGVLILTGCGGGGGGGTTSLPTLNVAEANATAANGAEAVAAIFSGSIGNIVIPFSASASQSTGFDPVDFMLDKNGPVSKVLGYRPETLNASYSDSIACDYGGTMSFTESYTETHMDATVTFSACAFDPNFVMNGKMRISAAGSNYGDTLTYMEVSFPYDFTITDDMYTFYISAGSNMRTDYSAYDYYNDYYTGTMTSSVEWGVDGDMGRYDNLTVAFTQDYYSTPIETYCYRSGRIYVNNLTASLDIDPTYDPNCTDPFYYDYFDLISGSMRLIGAGGYINVYVTATNTITVTDQNGTDINVTL</sequence>
<accession>A0ABZ3H9B1</accession>
<evidence type="ECO:0008006" key="3">
    <source>
        <dbReference type="Google" id="ProtNLM"/>
    </source>
</evidence>
<proteinExistence type="predicted"/>
<name>A0ABZ3H9B1_9BACT</name>
<dbReference type="Proteomes" id="UP001447842">
    <property type="component" value="Chromosome"/>
</dbReference>
<reference evidence="1 2" key="1">
    <citation type="submission" date="2024-03" db="EMBL/GenBank/DDBJ databases">
        <title>Sulfurimonas sp. HSL3-1.</title>
        <authorList>
            <person name="Wang S."/>
        </authorList>
    </citation>
    <scope>NUCLEOTIDE SEQUENCE [LARGE SCALE GENOMIC DNA]</scope>
    <source>
        <strain evidence="1 2">HSL3-1</strain>
    </source>
</reference>